<name>A0A223D5H4_9BACL</name>
<dbReference type="RefSeq" id="WP_094238069.1">
    <property type="nucleotide sequence ID" value="NZ_CP022657.1"/>
</dbReference>
<proteinExistence type="predicted"/>
<dbReference type="InterPro" id="IPR045515">
    <property type="entry name" value="DUF6440"/>
</dbReference>
<accession>A0A223D5H4</accession>
<dbReference type="Proteomes" id="UP000214688">
    <property type="component" value="Chromosome"/>
</dbReference>
<dbReference type="OrthoDB" id="9135364at2"/>
<dbReference type="PROSITE" id="PS51257">
    <property type="entry name" value="PROKAR_LIPOPROTEIN"/>
    <property type="match status" value="1"/>
</dbReference>
<evidence type="ECO:0000313" key="3">
    <source>
        <dbReference type="Proteomes" id="UP000214688"/>
    </source>
</evidence>
<sequence length="90" mass="9633">MKIAAGTVLVLYALMAVGCGEQAESETSKQRFKQSGGWTRGESAYYILTDTETDCKYLEVENGSGYGITALLDANGEPVCNKSAQRSNGK</sequence>
<dbReference type="AlphaFoldDB" id="A0A223D5H4"/>
<evidence type="ECO:0000259" key="1">
    <source>
        <dbReference type="Pfam" id="PF20037"/>
    </source>
</evidence>
<gene>
    <name evidence="2" type="ORF">CIG75_19105</name>
</gene>
<dbReference type="EMBL" id="CP022657">
    <property type="protein sequence ID" value="ASS76842.1"/>
    <property type="molecule type" value="Genomic_DNA"/>
</dbReference>
<feature type="domain" description="DUF6440" evidence="1">
    <location>
        <begin position="33"/>
        <end position="81"/>
    </location>
</feature>
<dbReference type="KEGG" id="tab:CIG75_19105"/>
<organism evidence="2 3">
    <name type="scientific">Tumebacillus algifaecis</name>
    <dbReference type="NCBI Taxonomy" id="1214604"/>
    <lineage>
        <taxon>Bacteria</taxon>
        <taxon>Bacillati</taxon>
        <taxon>Bacillota</taxon>
        <taxon>Bacilli</taxon>
        <taxon>Bacillales</taxon>
        <taxon>Alicyclobacillaceae</taxon>
        <taxon>Tumebacillus</taxon>
    </lineage>
</organism>
<dbReference type="Pfam" id="PF20037">
    <property type="entry name" value="DUF6440"/>
    <property type="match status" value="1"/>
</dbReference>
<protein>
    <recommendedName>
        <fullName evidence="1">DUF6440 domain-containing protein</fullName>
    </recommendedName>
</protein>
<reference evidence="2 3" key="1">
    <citation type="journal article" date="2015" name="Int. J. Syst. Evol. Microbiol.">
        <title>Tumebacillus algifaecis sp. nov., isolated from decomposing algal scum.</title>
        <authorList>
            <person name="Wu Y.F."/>
            <person name="Zhang B."/>
            <person name="Xing P."/>
            <person name="Wu Q.L."/>
            <person name="Liu S.J."/>
        </authorList>
    </citation>
    <scope>NUCLEOTIDE SEQUENCE [LARGE SCALE GENOMIC DNA]</scope>
    <source>
        <strain evidence="2 3">THMBR28</strain>
    </source>
</reference>
<evidence type="ECO:0000313" key="2">
    <source>
        <dbReference type="EMBL" id="ASS76842.1"/>
    </source>
</evidence>
<keyword evidence="3" id="KW-1185">Reference proteome</keyword>